<protein>
    <recommendedName>
        <fullName evidence="5">Secreted protein</fullName>
    </recommendedName>
</protein>
<keyword evidence="1" id="KW-0812">Transmembrane</keyword>
<evidence type="ECO:0000256" key="2">
    <source>
        <dbReference type="SAM" id="SignalP"/>
    </source>
</evidence>
<proteinExistence type="predicted"/>
<evidence type="ECO:0008006" key="5">
    <source>
        <dbReference type="Google" id="ProtNLM"/>
    </source>
</evidence>
<dbReference type="AlphaFoldDB" id="A0AAV3Q8K0"/>
<keyword evidence="1" id="KW-1133">Transmembrane helix</keyword>
<gene>
    <name evidence="3" type="ORF">LIER_16440</name>
</gene>
<accession>A0AAV3Q8K0</accession>
<dbReference type="Proteomes" id="UP001454036">
    <property type="component" value="Unassembled WGS sequence"/>
</dbReference>
<organism evidence="3 4">
    <name type="scientific">Lithospermum erythrorhizon</name>
    <name type="common">Purple gromwell</name>
    <name type="synonym">Lithospermum officinale var. erythrorhizon</name>
    <dbReference type="NCBI Taxonomy" id="34254"/>
    <lineage>
        <taxon>Eukaryota</taxon>
        <taxon>Viridiplantae</taxon>
        <taxon>Streptophyta</taxon>
        <taxon>Embryophyta</taxon>
        <taxon>Tracheophyta</taxon>
        <taxon>Spermatophyta</taxon>
        <taxon>Magnoliopsida</taxon>
        <taxon>eudicotyledons</taxon>
        <taxon>Gunneridae</taxon>
        <taxon>Pentapetalae</taxon>
        <taxon>asterids</taxon>
        <taxon>lamiids</taxon>
        <taxon>Boraginales</taxon>
        <taxon>Boraginaceae</taxon>
        <taxon>Boraginoideae</taxon>
        <taxon>Lithospermeae</taxon>
        <taxon>Lithospermum</taxon>
    </lineage>
</organism>
<reference evidence="3 4" key="1">
    <citation type="submission" date="2024-01" db="EMBL/GenBank/DDBJ databases">
        <title>The complete chloroplast genome sequence of Lithospermum erythrorhizon: insights into the phylogenetic relationship among Boraginaceae species and the maternal lineages of purple gromwells.</title>
        <authorList>
            <person name="Okada T."/>
            <person name="Watanabe K."/>
        </authorList>
    </citation>
    <scope>NUCLEOTIDE SEQUENCE [LARGE SCALE GENOMIC DNA]</scope>
</reference>
<keyword evidence="4" id="KW-1185">Reference proteome</keyword>
<keyword evidence="1" id="KW-0472">Membrane</keyword>
<sequence>MNCVIFTLFLLECVSLRVLGGGSSRFTPLPHGFGVKLVVAEPFAHVEVLVTLKFLEEVVAGVLCARRGSLRPSSSSPKAWVLLLVVYLCILVAISCGGRICCKFMVVSCCGRSCFKSCGCFLWWPELLQFEVLERIYHPHGGPRWTSVVVVVGGVLEYKADSTVLAAECQASGSGIRLL</sequence>
<evidence type="ECO:0000313" key="4">
    <source>
        <dbReference type="Proteomes" id="UP001454036"/>
    </source>
</evidence>
<evidence type="ECO:0000313" key="3">
    <source>
        <dbReference type="EMBL" id="GAA0159731.1"/>
    </source>
</evidence>
<name>A0AAV3Q8K0_LITER</name>
<keyword evidence="2" id="KW-0732">Signal</keyword>
<comment type="caution">
    <text evidence="3">The sequence shown here is derived from an EMBL/GenBank/DDBJ whole genome shotgun (WGS) entry which is preliminary data.</text>
</comment>
<feature type="signal peptide" evidence="2">
    <location>
        <begin position="1"/>
        <end position="20"/>
    </location>
</feature>
<evidence type="ECO:0000256" key="1">
    <source>
        <dbReference type="SAM" id="Phobius"/>
    </source>
</evidence>
<feature type="chain" id="PRO_5043696824" description="Secreted protein" evidence="2">
    <location>
        <begin position="21"/>
        <end position="179"/>
    </location>
</feature>
<dbReference type="EMBL" id="BAABME010003674">
    <property type="protein sequence ID" value="GAA0159731.1"/>
    <property type="molecule type" value="Genomic_DNA"/>
</dbReference>
<feature type="transmembrane region" description="Helical" evidence="1">
    <location>
        <begin position="79"/>
        <end position="102"/>
    </location>
</feature>